<comment type="caution">
    <text evidence="9">Lacks conserved residue(s) required for the propagation of feature annotation.</text>
</comment>
<feature type="transmembrane region" description="Helical" evidence="9">
    <location>
        <begin position="239"/>
        <end position="259"/>
    </location>
</feature>
<dbReference type="Proteomes" id="UP001215503">
    <property type="component" value="Unassembled WGS sequence"/>
</dbReference>
<organism evidence="11 12">
    <name type="scientific">Aquibaculum arenosum</name>
    <dbReference type="NCBI Taxonomy" id="3032591"/>
    <lineage>
        <taxon>Bacteria</taxon>
        <taxon>Pseudomonadati</taxon>
        <taxon>Pseudomonadota</taxon>
        <taxon>Alphaproteobacteria</taxon>
        <taxon>Rhodospirillales</taxon>
        <taxon>Rhodovibrionaceae</taxon>
        <taxon>Aquibaculum</taxon>
    </lineage>
</organism>
<keyword evidence="5 9" id="KW-0653">Protein transport</keyword>
<evidence type="ECO:0000256" key="4">
    <source>
        <dbReference type="ARBA" id="ARBA00022692"/>
    </source>
</evidence>
<sequence>MPLIRLFPAEPRIPFLAVRYWFLAIAMVLMTGSIATFFVQGLNFGVDFRGGILMEVRTEAPADLEDMRSRLGALDIGPVTLQEFGEPTDVLINLQRQEGAEDAQMEAINAVRAELGDEVAEYRRTEFVGPRVGEELRRAGMMATLLSLLGIGLYIWFRFEWHFAMASLLALVHDVIVTVGFFSFTQIEFNLTTLAAVLTIAGYSINDTVVVFDRVRETMRKYKKKSVPEMLNEALNQTLSRTILTSVTTLIALGSLYAFGGEVIRGFTAGLIWGVVIGTFSTIGIAVPLLYYLGLKRATMQTAGESGKEQAGNPSAG</sequence>
<dbReference type="HAMAP" id="MF_01464_B">
    <property type="entry name" value="SecF_B"/>
    <property type="match status" value="1"/>
</dbReference>
<dbReference type="EMBL" id="JARHUD010000005">
    <property type="protein sequence ID" value="MDF2096375.1"/>
    <property type="molecule type" value="Genomic_DNA"/>
</dbReference>
<dbReference type="Pfam" id="PF02355">
    <property type="entry name" value="SecD_SecF_C"/>
    <property type="match status" value="1"/>
</dbReference>
<evidence type="ECO:0000313" key="12">
    <source>
        <dbReference type="Proteomes" id="UP001215503"/>
    </source>
</evidence>
<keyword evidence="6 9" id="KW-1133">Transmembrane helix</keyword>
<dbReference type="InterPro" id="IPR022646">
    <property type="entry name" value="SecD/SecF_CS"/>
</dbReference>
<comment type="caution">
    <text evidence="11">The sequence shown here is derived from an EMBL/GenBank/DDBJ whole genome shotgun (WGS) entry which is preliminary data.</text>
</comment>
<name>A0ABT5YN21_9PROT</name>
<dbReference type="InterPro" id="IPR048634">
    <property type="entry name" value="SecD_SecF_C"/>
</dbReference>
<feature type="transmembrane region" description="Helical" evidence="9">
    <location>
        <begin position="271"/>
        <end position="293"/>
    </location>
</feature>
<evidence type="ECO:0000256" key="1">
    <source>
        <dbReference type="ARBA" id="ARBA00004651"/>
    </source>
</evidence>
<evidence type="ECO:0000313" key="11">
    <source>
        <dbReference type="EMBL" id="MDF2096375.1"/>
    </source>
</evidence>
<evidence type="ECO:0000256" key="8">
    <source>
        <dbReference type="ARBA" id="ARBA00023136"/>
    </source>
</evidence>
<dbReference type="Pfam" id="PF07549">
    <property type="entry name" value="Sec_GG"/>
    <property type="match status" value="1"/>
</dbReference>
<feature type="domain" description="Protein export membrane protein SecD/SecF C-terminal" evidence="10">
    <location>
        <begin position="119"/>
        <end position="294"/>
    </location>
</feature>
<evidence type="ECO:0000256" key="5">
    <source>
        <dbReference type="ARBA" id="ARBA00022927"/>
    </source>
</evidence>
<evidence type="ECO:0000256" key="3">
    <source>
        <dbReference type="ARBA" id="ARBA00022475"/>
    </source>
</evidence>
<comment type="similarity">
    <text evidence="9">Belongs to the SecD/SecF family. SecF subfamily.</text>
</comment>
<keyword evidence="3 9" id="KW-1003">Cell membrane</keyword>
<dbReference type="PANTHER" id="PTHR30081">
    <property type="entry name" value="PROTEIN-EXPORT MEMBRANE PROTEIN SEC"/>
    <property type="match status" value="1"/>
</dbReference>
<comment type="subunit">
    <text evidence="9">Forms a complex with SecD. Part of the essential Sec protein translocation apparatus which comprises SecA, SecYEG and auxiliary proteins SecDF-YajC and YidC.</text>
</comment>
<evidence type="ECO:0000256" key="7">
    <source>
        <dbReference type="ARBA" id="ARBA00023010"/>
    </source>
</evidence>
<evidence type="ECO:0000256" key="9">
    <source>
        <dbReference type="HAMAP-Rule" id="MF_01464"/>
    </source>
</evidence>
<dbReference type="RefSeq" id="WP_275822718.1">
    <property type="nucleotide sequence ID" value="NZ_JARHUD010000005.1"/>
</dbReference>
<comment type="function">
    <text evidence="9">Part of the Sec protein translocase complex. Interacts with the SecYEG preprotein conducting channel. SecDF uses the proton motive force (PMF) to complete protein translocation after the ATP-dependent function of SecA.</text>
</comment>
<dbReference type="Gene3D" id="1.20.1640.10">
    <property type="entry name" value="Multidrug efflux transporter AcrB transmembrane domain"/>
    <property type="match status" value="1"/>
</dbReference>
<feature type="transmembrane region" description="Helical" evidence="9">
    <location>
        <begin position="163"/>
        <end position="184"/>
    </location>
</feature>
<dbReference type="InterPro" id="IPR022813">
    <property type="entry name" value="SecD/SecF_arch_bac"/>
</dbReference>
<evidence type="ECO:0000259" key="10">
    <source>
        <dbReference type="Pfam" id="PF02355"/>
    </source>
</evidence>
<dbReference type="NCBIfam" id="TIGR00916">
    <property type="entry name" value="2A0604s01"/>
    <property type="match status" value="1"/>
</dbReference>
<keyword evidence="8 9" id="KW-0472">Membrane</keyword>
<keyword evidence="7 9" id="KW-0811">Translocation</keyword>
<dbReference type="InterPro" id="IPR005665">
    <property type="entry name" value="SecF_bac"/>
</dbReference>
<feature type="transmembrane region" description="Helical" evidence="9">
    <location>
        <begin position="139"/>
        <end position="157"/>
    </location>
</feature>
<dbReference type="PRINTS" id="PR01755">
    <property type="entry name" value="SECFTRNLCASE"/>
</dbReference>
<evidence type="ECO:0000256" key="2">
    <source>
        <dbReference type="ARBA" id="ARBA00022448"/>
    </source>
</evidence>
<gene>
    <name evidence="9 11" type="primary">secF</name>
    <name evidence="11" type="ORF">P2G67_10340</name>
</gene>
<dbReference type="InterPro" id="IPR055344">
    <property type="entry name" value="SecD_SecF_C_bact"/>
</dbReference>
<evidence type="ECO:0000256" key="6">
    <source>
        <dbReference type="ARBA" id="ARBA00022989"/>
    </source>
</evidence>
<dbReference type="PANTHER" id="PTHR30081:SF8">
    <property type="entry name" value="PROTEIN TRANSLOCASE SUBUNIT SECF"/>
    <property type="match status" value="1"/>
</dbReference>
<protein>
    <recommendedName>
        <fullName evidence="9">Protein-export membrane protein SecF</fullName>
    </recommendedName>
</protein>
<comment type="subcellular location">
    <subcellularLocation>
        <location evidence="1 9">Cell membrane</location>
        <topology evidence="1 9">Multi-pass membrane protein</topology>
    </subcellularLocation>
</comment>
<proteinExistence type="inferred from homology"/>
<accession>A0ABT5YN21</accession>
<keyword evidence="12" id="KW-1185">Reference proteome</keyword>
<reference evidence="11 12" key="1">
    <citation type="submission" date="2023-03" db="EMBL/GenBank/DDBJ databases">
        <title>Fodinicurvata sp. CAU 1616 isolated from sea sendiment.</title>
        <authorList>
            <person name="Kim W."/>
        </authorList>
    </citation>
    <scope>NUCLEOTIDE SEQUENCE [LARGE SCALE GENOMIC DNA]</scope>
    <source>
        <strain evidence="11 12">CAU 1616</strain>
    </source>
</reference>
<dbReference type="NCBIfam" id="TIGR00966">
    <property type="entry name" value="transloc_SecF"/>
    <property type="match status" value="1"/>
</dbReference>
<feature type="transmembrane region" description="Helical" evidence="9">
    <location>
        <begin position="20"/>
        <end position="39"/>
    </location>
</feature>
<keyword evidence="4 9" id="KW-0812">Transmembrane</keyword>
<dbReference type="SUPFAM" id="SSF82866">
    <property type="entry name" value="Multidrug efflux transporter AcrB transmembrane domain"/>
    <property type="match status" value="1"/>
</dbReference>
<keyword evidence="2 9" id="KW-0813">Transport</keyword>
<dbReference type="InterPro" id="IPR022645">
    <property type="entry name" value="SecD/SecF_bac"/>
</dbReference>